<keyword evidence="2" id="KW-1185">Reference proteome</keyword>
<gene>
    <name evidence="1" type="ORF">EG327_011284</name>
</gene>
<organism evidence="1 2">
    <name type="scientific">Venturia inaequalis</name>
    <name type="common">Apple scab fungus</name>
    <dbReference type="NCBI Taxonomy" id="5025"/>
    <lineage>
        <taxon>Eukaryota</taxon>
        <taxon>Fungi</taxon>
        <taxon>Dikarya</taxon>
        <taxon>Ascomycota</taxon>
        <taxon>Pezizomycotina</taxon>
        <taxon>Dothideomycetes</taxon>
        <taxon>Pleosporomycetidae</taxon>
        <taxon>Venturiales</taxon>
        <taxon>Venturiaceae</taxon>
        <taxon>Venturia</taxon>
    </lineage>
</organism>
<comment type="caution">
    <text evidence="1">The sequence shown here is derived from an EMBL/GenBank/DDBJ whole genome shotgun (WGS) entry which is preliminary data.</text>
</comment>
<sequence length="82" mass="9109">MQQVKDVVTVPVTQRESLHGATAFETTQRALEAFHQDGVVILQDAVNHGSLDHIHNQMKEDLDILLSSTTRPHFNHDASAPI</sequence>
<name>A0A8H3UFR3_VENIN</name>
<dbReference type="AlphaFoldDB" id="A0A8H3UFR3"/>
<protein>
    <submittedName>
        <fullName evidence="1">Uncharacterized protein</fullName>
    </submittedName>
</protein>
<dbReference type="EMBL" id="WNWR01000871">
    <property type="protein sequence ID" value="KAE9967879.1"/>
    <property type="molecule type" value="Genomic_DNA"/>
</dbReference>
<evidence type="ECO:0000313" key="1">
    <source>
        <dbReference type="EMBL" id="KAE9967879.1"/>
    </source>
</evidence>
<evidence type="ECO:0000313" key="2">
    <source>
        <dbReference type="Proteomes" id="UP000490939"/>
    </source>
</evidence>
<proteinExistence type="predicted"/>
<dbReference type="Proteomes" id="UP000490939">
    <property type="component" value="Unassembled WGS sequence"/>
</dbReference>
<reference evidence="1 2" key="1">
    <citation type="submission" date="2019-07" db="EMBL/GenBank/DDBJ databases">
        <title>Venturia inaequalis Genome Resource.</title>
        <authorList>
            <person name="Lichtner F.J."/>
        </authorList>
    </citation>
    <scope>NUCLEOTIDE SEQUENCE [LARGE SCALE GENOMIC DNA]</scope>
    <source>
        <strain evidence="1 2">DMI_063113</strain>
    </source>
</reference>
<accession>A0A8H3UFR3</accession>
<feature type="non-terminal residue" evidence="1">
    <location>
        <position position="82"/>
    </location>
</feature>